<feature type="compositionally biased region" description="Acidic residues" evidence="1">
    <location>
        <begin position="247"/>
        <end position="297"/>
    </location>
</feature>
<sequence length="297" mass="33719">MDYAEEQEMEFEALESIFLDDFTKLSSTHVTIKLIPLQGEGDDVNFVGVTLDVNIPETYPEVEPEIDVVLDKGLSLDQKPLLTSLVSSTCSENLGMPVLFTVAESIREWLESHNVEGQDDSSMYAQMLRREADKKAKLEGKVEKRYEEQVEKVEITEAEIEEAKLLQKRKEGKPCTKENFRVWKAGFDKEIADGREKEREEREGGEGKLEKGKREAEDSRLTGYDIFSSKTGGVVDMKALEARAAELEVEGGGEGVEGEVDEDLFLEDEDEDFSDMDFDDEDEEEEEEEEEEEDVDI</sequence>
<evidence type="ECO:0000313" key="3">
    <source>
        <dbReference type="EMBL" id="GMH91449.1"/>
    </source>
</evidence>
<dbReference type="OrthoDB" id="277175at2759"/>
<dbReference type="Proteomes" id="UP001165085">
    <property type="component" value="Unassembled WGS sequence"/>
</dbReference>
<dbReference type="Gene3D" id="3.10.110.10">
    <property type="entry name" value="Ubiquitin Conjugating Enzyme"/>
    <property type="match status" value="1"/>
</dbReference>
<dbReference type="GO" id="GO:0010468">
    <property type="term" value="P:regulation of gene expression"/>
    <property type="evidence" value="ECO:0007669"/>
    <property type="project" value="UniProtKB-ARBA"/>
</dbReference>
<reference evidence="4" key="1">
    <citation type="journal article" date="2023" name="Commun. Biol.">
        <title>Genome analysis of Parmales, the sister group of diatoms, reveals the evolutionary specialization of diatoms from phago-mixotrophs to photoautotrophs.</title>
        <authorList>
            <person name="Ban H."/>
            <person name="Sato S."/>
            <person name="Yoshikawa S."/>
            <person name="Yamada K."/>
            <person name="Nakamura Y."/>
            <person name="Ichinomiya M."/>
            <person name="Sato N."/>
            <person name="Blanc-Mathieu R."/>
            <person name="Endo H."/>
            <person name="Kuwata A."/>
            <person name="Ogata H."/>
        </authorList>
    </citation>
    <scope>NUCLEOTIDE SEQUENCE [LARGE SCALE GENOMIC DNA]</scope>
    <source>
        <strain evidence="4">NIES 3701</strain>
    </source>
</reference>
<dbReference type="PROSITE" id="PS50908">
    <property type="entry name" value="RWD"/>
    <property type="match status" value="1"/>
</dbReference>
<protein>
    <recommendedName>
        <fullName evidence="2">RWD domain-containing protein</fullName>
    </recommendedName>
</protein>
<dbReference type="Pfam" id="PF05773">
    <property type="entry name" value="RWD"/>
    <property type="match status" value="1"/>
</dbReference>
<dbReference type="SUPFAM" id="SSF54495">
    <property type="entry name" value="UBC-like"/>
    <property type="match status" value="1"/>
</dbReference>
<evidence type="ECO:0000259" key="2">
    <source>
        <dbReference type="PROSITE" id="PS50908"/>
    </source>
</evidence>
<dbReference type="InterPro" id="IPR006575">
    <property type="entry name" value="RWD_dom"/>
</dbReference>
<dbReference type="PANTHER" id="PTHR12292">
    <property type="entry name" value="RWD DOMAIN-CONTAINING PROTEIN"/>
    <property type="match status" value="1"/>
</dbReference>
<feature type="region of interest" description="Disordered" evidence="1">
    <location>
        <begin position="194"/>
        <end position="227"/>
    </location>
</feature>
<evidence type="ECO:0000313" key="4">
    <source>
        <dbReference type="Proteomes" id="UP001165085"/>
    </source>
</evidence>
<keyword evidence="4" id="KW-1185">Reference proteome</keyword>
<dbReference type="FunFam" id="3.10.110.10:FF:000050">
    <property type="entry name" value="eIF-2-alpha kinase GCN2"/>
    <property type="match status" value="1"/>
</dbReference>
<dbReference type="CDD" id="cd23823">
    <property type="entry name" value="RWD_GCN2"/>
    <property type="match status" value="1"/>
</dbReference>
<dbReference type="GO" id="GO:0009893">
    <property type="term" value="P:positive regulation of metabolic process"/>
    <property type="evidence" value="ECO:0007669"/>
    <property type="project" value="UniProtKB-ARBA"/>
</dbReference>
<comment type="caution">
    <text evidence="3">The sequence shown here is derived from an EMBL/GenBank/DDBJ whole genome shotgun (WGS) entry which is preliminary data.</text>
</comment>
<evidence type="ECO:0000256" key="1">
    <source>
        <dbReference type="SAM" id="MobiDB-lite"/>
    </source>
</evidence>
<accession>A0A9W7BQB1</accession>
<dbReference type="InterPro" id="IPR040213">
    <property type="entry name" value="GIR2-like"/>
</dbReference>
<dbReference type="GO" id="GO:0033554">
    <property type="term" value="P:cellular response to stress"/>
    <property type="evidence" value="ECO:0007669"/>
    <property type="project" value="UniProtKB-ARBA"/>
</dbReference>
<name>A0A9W7BQB1_9STRA</name>
<organism evidence="3 4">
    <name type="scientific">Triparma strigata</name>
    <dbReference type="NCBI Taxonomy" id="1606541"/>
    <lineage>
        <taxon>Eukaryota</taxon>
        <taxon>Sar</taxon>
        <taxon>Stramenopiles</taxon>
        <taxon>Ochrophyta</taxon>
        <taxon>Bolidophyceae</taxon>
        <taxon>Parmales</taxon>
        <taxon>Triparmaceae</taxon>
        <taxon>Triparma</taxon>
    </lineage>
</organism>
<feature type="region of interest" description="Disordered" evidence="1">
    <location>
        <begin position="246"/>
        <end position="297"/>
    </location>
</feature>
<feature type="domain" description="RWD" evidence="2">
    <location>
        <begin position="9"/>
        <end position="113"/>
    </location>
</feature>
<dbReference type="SMART" id="SM00591">
    <property type="entry name" value="RWD"/>
    <property type="match status" value="1"/>
</dbReference>
<dbReference type="InterPro" id="IPR016135">
    <property type="entry name" value="UBQ-conjugating_enzyme/RWD"/>
</dbReference>
<dbReference type="EMBL" id="BRXY01000386">
    <property type="protein sequence ID" value="GMH91449.1"/>
    <property type="molecule type" value="Genomic_DNA"/>
</dbReference>
<proteinExistence type="predicted"/>
<feature type="compositionally biased region" description="Basic and acidic residues" evidence="1">
    <location>
        <begin position="194"/>
        <end position="220"/>
    </location>
</feature>
<dbReference type="AlphaFoldDB" id="A0A9W7BQB1"/>
<dbReference type="GO" id="GO:0051246">
    <property type="term" value="P:regulation of protein metabolic process"/>
    <property type="evidence" value="ECO:0007669"/>
    <property type="project" value="UniProtKB-ARBA"/>
</dbReference>
<gene>
    <name evidence="3" type="ORF">TrST_g5308</name>
</gene>